<dbReference type="STRING" id="1414854.GQ61_01895"/>
<dbReference type="EMBL" id="CP008743">
    <property type="protein sequence ID" value="ARN84292.1"/>
    <property type="molecule type" value="Genomic_DNA"/>
</dbReference>
<accession>A0A1W6N393</accession>
<protein>
    <submittedName>
        <fullName evidence="1">Uncharacterized protein</fullName>
    </submittedName>
</protein>
<dbReference type="AlphaFoldDB" id="A0A1W6N393"/>
<dbReference type="Proteomes" id="UP000237351">
    <property type="component" value="Chromosome"/>
</dbReference>
<evidence type="ECO:0000313" key="2">
    <source>
        <dbReference type="Proteomes" id="UP000237351"/>
    </source>
</evidence>
<keyword evidence="2" id="KW-1185">Reference proteome</keyword>
<reference evidence="1 2" key="1">
    <citation type="submission" date="2014-06" db="EMBL/GenBank/DDBJ databases">
        <title>The genome of the endonuclear symbiont Nucleicultrix amoebiphila.</title>
        <authorList>
            <person name="Schulz F."/>
            <person name="Horn M."/>
        </authorList>
    </citation>
    <scope>NUCLEOTIDE SEQUENCE [LARGE SCALE GENOMIC DNA]</scope>
    <source>
        <strain evidence="1 2">FS5</strain>
    </source>
</reference>
<sequence>MQLLDYFAVTFKYEVACYAIMRPKTPLDVLVFDDLLKFQEDHLEIVDKKDITERGRKKVVEEFMKLHAKIIAHFKQ</sequence>
<proteinExistence type="predicted"/>
<name>A0A1W6N393_9PROT</name>
<dbReference type="KEGG" id="naf:GQ61_01895"/>
<gene>
    <name evidence="1" type="ORF">GQ61_01895</name>
</gene>
<evidence type="ECO:0000313" key="1">
    <source>
        <dbReference type="EMBL" id="ARN84292.1"/>
    </source>
</evidence>
<organism evidence="1 2">
    <name type="scientific">Candidatus Nucleicultrix amoebiphila FS5</name>
    <dbReference type="NCBI Taxonomy" id="1414854"/>
    <lineage>
        <taxon>Bacteria</taxon>
        <taxon>Pseudomonadati</taxon>
        <taxon>Pseudomonadota</taxon>
        <taxon>Alphaproteobacteria</taxon>
        <taxon>Holosporales</taxon>
        <taxon>Candidatus Nucleicultricaceae</taxon>
        <taxon>Candidatus Nucleicultrix</taxon>
    </lineage>
</organism>